<evidence type="ECO:0000259" key="10">
    <source>
        <dbReference type="Pfam" id="PF12849"/>
    </source>
</evidence>
<dbReference type="Pfam" id="PF12849">
    <property type="entry name" value="PBP_like_2"/>
    <property type="match status" value="1"/>
</dbReference>
<keyword evidence="5" id="KW-0813">Transport</keyword>
<keyword evidence="9" id="KW-0812">Transmembrane</keyword>
<comment type="caution">
    <text evidence="11">The sequence shown here is derived from an EMBL/GenBank/DDBJ whole genome shotgun (WGS) entry which is preliminary data.</text>
</comment>
<dbReference type="InterPro" id="IPR024370">
    <property type="entry name" value="PBP_domain"/>
</dbReference>
<keyword evidence="12" id="KW-1185">Reference proteome</keyword>
<accession>A0ABR9QQ58</accession>
<reference evidence="11 12" key="1">
    <citation type="submission" date="2020-10" db="EMBL/GenBank/DDBJ databases">
        <title>Bacillus sp. HD4P25, an endophyte from a halophyte.</title>
        <authorList>
            <person name="Sun J.-Q."/>
        </authorList>
    </citation>
    <scope>NUCLEOTIDE SEQUENCE [LARGE SCALE GENOMIC DNA]</scope>
    <source>
        <strain evidence="11 12">YIM 93174</strain>
    </source>
</reference>
<evidence type="ECO:0000256" key="2">
    <source>
        <dbReference type="ARBA" id="ARBA00004193"/>
    </source>
</evidence>
<dbReference type="PANTHER" id="PTHR30570">
    <property type="entry name" value="PERIPLASMIC PHOSPHATE BINDING COMPONENT OF PHOSPHATE ABC TRANSPORTER"/>
    <property type="match status" value="1"/>
</dbReference>
<feature type="domain" description="PBP" evidence="10">
    <location>
        <begin position="142"/>
        <end position="378"/>
    </location>
</feature>
<dbReference type="SUPFAM" id="SSF53850">
    <property type="entry name" value="Periplasmic binding protein-like II"/>
    <property type="match status" value="1"/>
</dbReference>
<evidence type="ECO:0000256" key="7">
    <source>
        <dbReference type="ARBA" id="ARBA00023139"/>
    </source>
</evidence>
<keyword evidence="5" id="KW-0592">Phosphate transport</keyword>
<comment type="subunit">
    <text evidence="4">The complex is composed of two ATP-binding proteins (PstB), two transmembrane proteins (PstC and PstA) and a solute-binding protein (PstS).</text>
</comment>
<keyword evidence="6" id="KW-0732">Signal</keyword>
<evidence type="ECO:0000256" key="9">
    <source>
        <dbReference type="SAM" id="Phobius"/>
    </source>
</evidence>
<dbReference type="InterPro" id="IPR050811">
    <property type="entry name" value="Phosphate_ABC_transporter"/>
</dbReference>
<comment type="subcellular location">
    <subcellularLocation>
        <location evidence="2">Cell membrane</location>
        <topology evidence="2">Lipid-anchor</topology>
    </subcellularLocation>
</comment>
<evidence type="ECO:0000256" key="1">
    <source>
        <dbReference type="ARBA" id="ARBA00002841"/>
    </source>
</evidence>
<protein>
    <submittedName>
        <fullName evidence="11">Substrate-binding domain-containing protein</fullName>
    </submittedName>
</protein>
<dbReference type="PANTHER" id="PTHR30570:SF1">
    <property type="entry name" value="PHOSPHATE-BINDING PROTEIN PSTS"/>
    <property type="match status" value="1"/>
</dbReference>
<gene>
    <name evidence="11" type="ORF">IMZ08_21635</name>
</gene>
<evidence type="ECO:0000313" key="12">
    <source>
        <dbReference type="Proteomes" id="UP001516662"/>
    </source>
</evidence>
<feature type="transmembrane region" description="Helical" evidence="9">
    <location>
        <begin position="44"/>
        <end position="68"/>
    </location>
</feature>
<evidence type="ECO:0000256" key="4">
    <source>
        <dbReference type="ARBA" id="ARBA00011529"/>
    </source>
</evidence>
<proteinExistence type="inferred from homology"/>
<dbReference type="Gene3D" id="3.40.190.10">
    <property type="entry name" value="Periplasmic binding protein-like II"/>
    <property type="match status" value="2"/>
</dbReference>
<sequence>MAGEFLVNSSSLLKIVGLLVVSSIIIFISFIAIVFTNLMGLIKFYTPFIIVLTLGILVFVTNGFFTFLKPKQLKVSFLSFLSLCLVAVIVYESIDAYHNSFETLADQEVDLYQYQPFNQLSKVATLEEESTLKLEGDLPVLDGATALYPLYSAFVQATYPKKEYEIYHSEVMSNKTTDAYQNLIKGSVDIIFVAGPSERQLNQAKNRGVELKLTPIGREAFVFFVNAKNPVEGLTIQQIQDIYSGKITNWSEVGGKKEDIRAFQRPADSGSQTALEKLMGDIPIMAAPTEDVVAGMGGIIEQTANYRNYKNAIGYSFRYFSMDMIHNKSIRHLKIDGVFPDKETIRNNQYPISSEFYAVTAGTTNPNVEAFIEWILSKQGQSLVENTGYVPIN</sequence>
<dbReference type="Proteomes" id="UP001516662">
    <property type="component" value="Unassembled WGS sequence"/>
</dbReference>
<dbReference type="EMBL" id="JADCLJ010000025">
    <property type="protein sequence ID" value="MBE4910646.1"/>
    <property type="molecule type" value="Genomic_DNA"/>
</dbReference>
<name>A0ABR9QQ58_9BACI</name>
<feature type="transmembrane region" description="Helical" evidence="9">
    <location>
        <begin position="12"/>
        <end position="38"/>
    </location>
</feature>
<evidence type="ECO:0000256" key="3">
    <source>
        <dbReference type="ARBA" id="ARBA00008725"/>
    </source>
</evidence>
<comment type="similarity">
    <text evidence="3">Belongs to the PstS family.</text>
</comment>
<evidence type="ECO:0000313" key="11">
    <source>
        <dbReference type="EMBL" id="MBE4910646.1"/>
    </source>
</evidence>
<evidence type="ECO:0000256" key="8">
    <source>
        <dbReference type="ARBA" id="ARBA00023288"/>
    </source>
</evidence>
<keyword evidence="8" id="KW-0449">Lipoprotein</keyword>
<keyword evidence="9" id="KW-1133">Transmembrane helix</keyword>
<comment type="function">
    <text evidence="1">Part of the ABC transporter complex PstSACB involved in phosphate import.</text>
</comment>
<feature type="transmembrane region" description="Helical" evidence="9">
    <location>
        <begin position="75"/>
        <end position="94"/>
    </location>
</feature>
<keyword evidence="7" id="KW-0564">Palmitate</keyword>
<organism evidence="11 12">
    <name type="scientific">Litchfieldia luteola</name>
    <dbReference type="NCBI Taxonomy" id="682179"/>
    <lineage>
        <taxon>Bacteria</taxon>
        <taxon>Bacillati</taxon>
        <taxon>Bacillota</taxon>
        <taxon>Bacilli</taxon>
        <taxon>Bacillales</taxon>
        <taxon>Bacillaceae</taxon>
        <taxon>Litchfieldia</taxon>
    </lineage>
</organism>
<evidence type="ECO:0000256" key="5">
    <source>
        <dbReference type="ARBA" id="ARBA00022592"/>
    </source>
</evidence>
<keyword evidence="9" id="KW-0472">Membrane</keyword>
<evidence type="ECO:0000256" key="6">
    <source>
        <dbReference type="ARBA" id="ARBA00022729"/>
    </source>
</evidence>